<dbReference type="Proteomes" id="UP001291309">
    <property type="component" value="Unassembled WGS sequence"/>
</dbReference>
<keyword evidence="3" id="KW-1185">Reference proteome</keyword>
<name>A0ABU5GZI4_9BACT</name>
<dbReference type="RefSeq" id="WP_321545325.1">
    <property type="nucleotide sequence ID" value="NZ_JAXIVS010000003.1"/>
</dbReference>
<evidence type="ECO:0000313" key="3">
    <source>
        <dbReference type="Proteomes" id="UP001291309"/>
    </source>
</evidence>
<evidence type="ECO:0000313" key="2">
    <source>
        <dbReference type="EMBL" id="MDY7226594.1"/>
    </source>
</evidence>
<comment type="caution">
    <text evidence="2">The sequence shown here is derived from an EMBL/GenBank/DDBJ whole genome shotgun (WGS) entry which is preliminary data.</text>
</comment>
<feature type="signal peptide" evidence="1">
    <location>
        <begin position="1"/>
        <end position="20"/>
    </location>
</feature>
<sequence>MIWGRLLAMLLLLGPGVAMACSPRMPWPWKKRSPDGRHELAQVLSRQSRNPGATMSLRDLRTGRLLWTRNLEGTYGPEDVVLASGRPQVLLLGRTPAALTLLDARGWELGIWPLDKLLTPSELRRLSLARCDSEGWAREARSEEDGFSVTLPVRAPVGGGGESRHIVVKLPWVGLFQREPTALAQESAELRRLFRTHTEEAERLRIADELWGLSSGGPTKGNLELRSFWLVMLQDSPSPRALLPIAVDALGASGSQEELRGLIRLPWGAPERDAQILQVLKRRLPDLAGDYALRVLEEGHPAAPVRALAAGELLSRGGAAAEFGKTFIARDASLRADGALARFTAQAELAQELWQALPFCGSSRALLRAQATRSLEALLRDAKEQRPFVQELLRPVSSAPDTALVGCSEVLLMLGALADQTGDAPEALRLYTAGLEALAAETSAARLEAAQGPRLEATLRVAALLKEAREWRKMEALLQELLADPARRNPVCIPKPRVYDFSQTPGACGKKQPAETVARQLLRESKAENLEGRNSEGKR</sequence>
<organism evidence="2 3">
    <name type="scientific">Hyalangium rubrum</name>
    <dbReference type="NCBI Taxonomy" id="3103134"/>
    <lineage>
        <taxon>Bacteria</taxon>
        <taxon>Pseudomonadati</taxon>
        <taxon>Myxococcota</taxon>
        <taxon>Myxococcia</taxon>
        <taxon>Myxococcales</taxon>
        <taxon>Cystobacterineae</taxon>
        <taxon>Archangiaceae</taxon>
        <taxon>Hyalangium</taxon>
    </lineage>
</organism>
<dbReference type="PROSITE" id="PS51257">
    <property type="entry name" value="PROKAR_LIPOPROTEIN"/>
    <property type="match status" value="1"/>
</dbReference>
<dbReference type="EMBL" id="JAXIVS010000003">
    <property type="protein sequence ID" value="MDY7226594.1"/>
    <property type="molecule type" value="Genomic_DNA"/>
</dbReference>
<evidence type="ECO:0000256" key="1">
    <source>
        <dbReference type="SAM" id="SignalP"/>
    </source>
</evidence>
<accession>A0ABU5GZI4</accession>
<protein>
    <submittedName>
        <fullName evidence="2">Uncharacterized protein</fullName>
    </submittedName>
</protein>
<feature type="chain" id="PRO_5045097115" evidence="1">
    <location>
        <begin position="21"/>
        <end position="539"/>
    </location>
</feature>
<proteinExistence type="predicted"/>
<gene>
    <name evidence="2" type="ORF">SYV04_09360</name>
</gene>
<reference evidence="2 3" key="1">
    <citation type="submission" date="2023-12" db="EMBL/GenBank/DDBJ databases">
        <title>the genome sequence of Hyalangium sp. s54d21.</title>
        <authorList>
            <person name="Zhang X."/>
        </authorList>
    </citation>
    <scope>NUCLEOTIDE SEQUENCE [LARGE SCALE GENOMIC DNA]</scope>
    <source>
        <strain evidence="3">s54d21</strain>
    </source>
</reference>
<keyword evidence="1" id="KW-0732">Signal</keyword>